<dbReference type="EMBL" id="JBJJXI010000102">
    <property type="protein sequence ID" value="KAL3392765.1"/>
    <property type="molecule type" value="Genomic_DNA"/>
</dbReference>
<proteinExistence type="predicted"/>
<dbReference type="AlphaFoldDB" id="A0ABD2WIQ4"/>
<evidence type="ECO:0000256" key="1">
    <source>
        <dbReference type="SAM" id="SignalP"/>
    </source>
</evidence>
<evidence type="ECO:0000313" key="3">
    <source>
        <dbReference type="Proteomes" id="UP001627154"/>
    </source>
</evidence>
<sequence>MKSFAVFLLLATCVLVTSASKLYFPVWDIMVEWRNKALSDKNNEDYPIVQAIDSISDLYKELIDKYEDQPEKQPILYFKLSKDVVEPKDMFEYIPRENLSEEEIINNEIRLKLLFFEYTDDILTKLRKHCAGGHDYAYMIFRLSKNIKWPIAWNSAKFWEILSLLHDYIVSLHPQDFISAFDKLPIIEENYL</sequence>
<reference evidence="2 3" key="1">
    <citation type="journal article" date="2024" name="bioRxiv">
        <title>A reference genome for Trichogramma kaykai: A tiny desert-dwelling parasitoid wasp with competing sex-ratio distorters.</title>
        <authorList>
            <person name="Culotta J."/>
            <person name="Lindsey A.R."/>
        </authorList>
    </citation>
    <scope>NUCLEOTIDE SEQUENCE [LARGE SCALE GENOMIC DNA]</scope>
    <source>
        <strain evidence="2 3">KSX58</strain>
    </source>
</reference>
<feature type="signal peptide" evidence="1">
    <location>
        <begin position="1"/>
        <end position="19"/>
    </location>
</feature>
<organism evidence="2 3">
    <name type="scientific">Trichogramma kaykai</name>
    <dbReference type="NCBI Taxonomy" id="54128"/>
    <lineage>
        <taxon>Eukaryota</taxon>
        <taxon>Metazoa</taxon>
        <taxon>Ecdysozoa</taxon>
        <taxon>Arthropoda</taxon>
        <taxon>Hexapoda</taxon>
        <taxon>Insecta</taxon>
        <taxon>Pterygota</taxon>
        <taxon>Neoptera</taxon>
        <taxon>Endopterygota</taxon>
        <taxon>Hymenoptera</taxon>
        <taxon>Apocrita</taxon>
        <taxon>Proctotrupomorpha</taxon>
        <taxon>Chalcidoidea</taxon>
        <taxon>Trichogrammatidae</taxon>
        <taxon>Trichogramma</taxon>
    </lineage>
</organism>
<keyword evidence="3" id="KW-1185">Reference proteome</keyword>
<evidence type="ECO:0000313" key="2">
    <source>
        <dbReference type="EMBL" id="KAL3392765.1"/>
    </source>
</evidence>
<keyword evidence="1" id="KW-0732">Signal</keyword>
<gene>
    <name evidence="2" type="ORF">TKK_012803</name>
</gene>
<protein>
    <submittedName>
        <fullName evidence="2">Uncharacterized protein</fullName>
    </submittedName>
</protein>
<comment type="caution">
    <text evidence="2">The sequence shown here is derived from an EMBL/GenBank/DDBJ whole genome shotgun (WGS) entry which is preliminary data.</text>
</comment>
<dbReference type="Proteomes" id="UP001627154">
    <property type="component" value="Unassembled WGS sequence"/>
</dbReference>
<name>A0ABD2WIQ4_9HYME</name>
<accession>A0ABD2WIQ4</accession>
<feature type="chain" id="PRO_5044838287" evidence="1">
    <location>
        <begin position="20"/>
        <end position="192"/>
    </location>
</feature>